<evidence type="ECO:0000256" key="2">
    <source>
        <dbReference type="ARBA" id="ARBA00022763"/>
    </source>
</evidence>
<dbReference type="InterPro" id="IPR013701">
    <property type="entry name" value="Lhr-like_DEAD/DEAH_assoc"/>
</dbReference>
<dbReference type="GO" id="GO:0004386">
    <property type="term" value="F:helicase activity"/>
    <property type="evidence" value="ECO:0007669"/>
    <property type="project" value="UniProtKB-KW"/>
</dbReference>
<dbReference type="KEGG" id="eke:EK0264_17650"/>
<proteinExistence type="predicted"/>
<dbReference type="PANTHER" id="PTHR47962:SF5">
    <property type="entry name" value="ATP-DEPENDENT HELICASE LHR-RELATED"/>
    <property type="match status" value="1"/>
</dbReference>
<dbReference type="SMART" id="SM00490">
    <property type="entry name" value="HELICc"/>
    <property type="match status" value="1"/>
</dbReference>
<gene>
    <name evidence="11" type="ORF">EK0264_17650</name>
</gene>
<keyword evidence="8" id="KW-0413">Isomerase</keyword>
<reference evidence="11 12" key="1">
    <citation type="journal article" date="2018" name="Int. J. Syst. Evol. Microbiol.">
        <title>Epidermidibacterium keratini gen. nov., sp. nov., a member of the family Sporichthyaceae, isolated from keratin epidermis.</title>
        <authorList>
            <person name="Lee D.G."/>
            <person name="Trujillo M.E."/>
            <person name="Kang S."/>
            <person name="Nam J.J."/>
            <person name="Kim Y.J."/>
        </authorList>
    </citation>
    <scope>NUCLEOTIDE SEQUENCE [LARGE SCALE GENOMIC DNA]</scope>
    <source>
        <strain evidence="11 12">EPI-7</strain>
    </source>
</reference>
<accession>A0A7L4YS89</accession>
<evidence type="ECO:0000256" key="3">
    <source>
        <dbReference type="ARBA" id="ARBA00022801"/>
    </source>
</evidence>
<dbReference type="InterPro" id="IPR045628">
    <property type="entry name" value="Lhr_WH_dom"/>
</dbReference>
<dbReference type="InterPro" id="IPR001650">
    <property type="entry name" value="Helicase_C-like"/>
</dbReference>
<keyword evidence="4 11" id="KW-0347">Helicase</keyword>
<dbReference type="InterPro" id="IPR003593">
    <property type="entry name" value="AAA+_ATPase"/>
</dbReference>
<dbReference type="Gene3D" id="3.40.50.300">
    <property type="entry name" value="P-loop containing nucleotide triphosphate hydrolases"/>
    <property type="match status" value="2"/>
</dbReference>
<keyword evidence="1" id="KW-0547">Nucleotide-binding</keyword>
<dbReference type="InterPro" id="IPR027417">
    <property type="entry name" value="P-loop_NTPase"/>
</dbReference>
<dbReference type="Pfam" id="PF19306">
    <property type="entry name" value="WHD_Lhr"/>
    <property type="match status" value="1"/>
</dbReference>
<evidence type="ECO:0000256" key="7">
    <source>
        <dbReference type="ARBA" id="ARBA00023204"/>
    </source>
</evidence>
<dbReference type="Pfam" id="PF00271">
    <property type="entry name" value="Helicase_C"/>
    <property type="match status" value="1"/>
</dbReference>
<keyword evidence="6" id="KW-0238">DNA-binding</keyword>
<dbReference type="NCBIfam" id="NF007284">
    <property type="entry name" value="PRK09751.1"/>
    <property type="match status" value="1"/>
</dbReference>
<sequence length="1484" mass="159344">MFTDFAPATRAWFTTTFREPTPAQAGAWEAIGSGDHALVVAPTGSGKTLAAFLSAIDRLSVADEPAEPLRRCRVLYISPLKALASDVERNLRAPLVGIANAATRLGTEVADIRVSTRTADTTAAERRAFARTPGDILITTPESLFLLLTSQAREALRGIDTVIIDEIHAIAGTKRGAHLMLSLEHLDSLLEAPAQRIGLSATVRPIDEVARFLGGSRPVRVIDPPAEKSWELEVVVPVEDMSDLSDQSAADGTLRRSIWPAVEDRIYDLVREHRSTIVFSNSRRSAERLTSRLNELAADAVGDPSEAPSQIVAQSGVANPVDDDLVIARSHHGSVSHEQRRIVEEALKLGQLPAVVATSSLELGIDMGAVDLVVQVESPPSVASGLQRVGRAGHQVGAASHGVFFPKHRGDLVATAVVVDRMYDGDLEPLQVPQNPLDVLAQQLVSMLSQREYDVEELFALVRRAAPYATLPESAFHGVLDMLAGRYPSEHFASLRPRIVWDRTTGQLRARPGAARAAIISGGTIPDRGLFGVYLAGADGERGGRRVGELDEEMVYESRVGDVFLLGTTTWRIVEITHDRVLVVPAPGVPGRMPFWKGEQQGRPLPLGRAIGEFLRALDAGESPAALDNLDDYARSNLQTYVAAQREATGVVPSDRQIVIERFRDELGDWRVVVHSPFGDRVNAPWALMIGERLHAEYGADAQAMHTDDGIVLRVPDMTGTPPGRDGVLVDPDDVARLVTEQLSGSALFAGRFRECAARALLLPRRNPGKRAPLWQQRQRASQLLTVAAEYDDFPIVLETLRECFRDVYDVPGLVEVLSGVRDRSIGVHEVETSGPSPFAQSLLFGYVGAFIYADDMPLAERRASVLSLDTAVLRELLGQVELHELLDADVIAEVTAAVSWRTPERELVDTERLADALRVLGELSADDITSRGGSVEMAAALVAERRAIEVGVAGEVRWAAVEDAGLLRDALGIALPPGIPQTFTEPVPDALSRVLARYARTHGPFTAGEVAARFGLGESVARAGIDALTAGGELTAGLFEAGQSAHQWCDAEVLRRMRRRSLARSRAEVEPVDTRDYARFLPAWQRIGDRSVRGADGLYQVIEQLSGAPLAASSLESLVLPARVTQYSPALLDELTAAGEVVWFGAGEVGSNDGVVRLVTADALPALDAPALPTSELDRRVYDAFAPGHAVFFRDLLAAVRESSPGEVAEADVTDALWRLVWGGHVTGDTLAPLRARLGGNRRARASVRRGRRSVRVATPVAPSVGGRWSLVPYEPLPETERKALHAELLVERYGVLTRGSVQAEEVAGGFAGIYPVLAAYEDSGRLRRGYFIEGLGAAQFATTGAIDRLRAPGETAAIVLAAADPAQPYGAALAWPSGIGADGAEATHRPSRKAGSVVALVDGEPVIYLERGGRTVLRFTDDADALREGAGALAAAIERGALGTVHVQRADGGDVDLRGPLADALSEAGFRLTPRGLRLRSS</sequence>
<keyword evidence="5" id="KW-0067">ATP-binding</keyword>
<dbReference type="GO" id="GO:0003677">
    <property type="term" value="F:DNA binding"/>
    <property type="evidence" value="ECO:0007669"/>
    <property type="project" value="UniProtKB-KW"/>
</dbReference>
<feature type="domain" description="Helicase ATP-binding" evidence="9">
    <location>
        <begin position="28"/>
        <end position="221"/>
    </location>
</feature>
<dbReference type="SUPFAM" id="SSF52540">
    <property type="entry name" value="P-loop containing nucleoside triphosphate hydrolases"/>
    <property type="match status" value="1"/>
</dbReference>
<evidence type="ECO:0000313" key="12">
    <source>
        <dbReference type="Proteomes" id="UP000463857"/>
    </source>
</evidence>
<dbReference type="SMART" id="SM00382">
    <property type="entry name" value="AAA"/>
    <property type="match status" value="1"/>
</dbReference>
<evidence type="ECO:0000256" key="6">
    <source>
        <dbReference type="ARBA" id="ARBA00023125"/>
    </source>
</evidence>
<dbReference type="GO" id="GO:0005524">
    <property type="term" value="F:ATP binding"/>
    <property type="evidence" value="ECO:0007669"/>
    <property type="project" value="UniProtKB-KW"/>
</dbReference>
<dbReference type="InterPro" id="IPR014001">
    <property type="entry name" value="Helicase_ATP-bd"/>
</dbReference>
<dbReference type="Pfam" id="PF23235">
    <property type="entry name" value="WHD_3rd_Lhr"/>
    <property type="match status" value="1"/>
</dbReference>
<dbReference type="InterPro" id="IPR055369">
    <property type="entry name" value="WH2_Lhr"/>
</dbReference>
<dbReference type="Pfam" id="PF00270">
    <property type="entry name" value="DEAD"/>
    <property type="match status" value="1"/>
</dbReference>
<evidence type="ECO:0000256" key="1">
    <source>
        <dbReference type="ARBA" id="ARBA00022741"/>
    </source>
</evidence>
<name>A0A7L4YS89_9ACTN</name>
<evidence type="ECO:0000313" key="11">
    <source>
        <dbReference type="EMBL" id="QHC01918.1"/>
    </source>
</evidence>
<dbReference type="Proteomes" id="UP000463857">
    <property type="component" value="Chromosome"/>
</dbReference>
<dbReference type="EMBL" id="CP047156">
    <property type="protein sequence ID" value="QHC01918.1"/>
    <property type="molecule type" value="Genomic_DNA"/>
</dbReference>
<protein>
    <submittedName>
        <fullName evidence="11">ATP-dependent helicase</fullName>
        <ecNumber evidence="11">3.6.4.-</ecNumber>
    </submittedName>
</protein>
<organism evidence="11 12">
    <name type="scientific">Epidermidibacterium keratini</name>
    <dbReference type="NCBI Taxonomy" id="1891644"/>
    <lineage>
        <taxon>Bacteria</taxon>
        <taxon>Bacillati</taxon>
        <taxon>Actinomycetota</taxon>
        <taxon>Actinomycetes</taxon>
        <taxon>Sporichthyales</taxon>
        <taxon>Sporichthyaceae</taxon>
        <taxon>Epidermidibacterium</taxon>
    </lineage>
</organism>
<keyword evidence="7" id="KW-0234">DNA repair</keyword>
<evidence type="ECO:0000256" key="8">
    <source>
        <dbReference type="ARBA" id="ARBA00023235"/>
    </source>
</evidence>
<evidence type="ECO:0000256" key="5">
    <source>
        <dbReference type="ARBA" id="ARBA00022840"/>
    </source>
</evidence>
<dbReference type="CDD" id="cd18796">
    <property type="entry name" value="SF2_C_LHR"/>
    <property type="match status" value="1"/>
</dbReference>
<evidence type="ECO:0000259" key="10">
    <source>
        <dbReference type="PROSITE" id="PS51194"/>
    </source>
</evidence>
<dbReference type="Pfam" id="PF08494">
    <property type="entry name" value="DEAD_assoc"/>
    <property type="match status" value="1"/>
</dbReference>
<evidence type="ECO:0000256" key="4">
    <source>
        <dbReference type="ARBA" id="ARBA00022806"/>
    </source>
</evidence>
<dbReference type="GO" id="GO:0006281">
    <property type="term" value="P:DNA repair"/>
    <property type="evidence" value="ECO:0007669"/>
    <property type="project" value="UniProtKB-KW"/>
</dbReference>
<dbReference type="RefSeq" id="WP_159547042.1">
    <property type="nucleotide sequence ID" value="NZ_CP047156.1"/>
</dbReference>
<evidence type="ECO:0000259" key="9">
    <source>
        <dbReference type="PROSITE" id="PS51192"/>
    </source>
</evidence>
<dbReference type="PROSITE" id="PS51192">
    <property type="entry name" value="HELICASE_ATP_BIND_1"/>
    <property type="match status" value="1"/>
</dbReference>
<feature type="domain" description="Helicase C-terminal" evidence="10">
    <location>
        <begin position="261"/>
        <end position="445"/>
    </location>
</feature>
<keyword evidence="2" id="KW-0227">DNA damage</keyword>
<dbReference type="SMART" id="SM00487">
    <property type="entry name" value="DEXDc"/>
    <property type="match status" value="1"/>
</dbReference>
<dbReference type="GO" id="GO:0016887">
    <property type="term" value="F:ATP hydrolysis activity"/>
    <property type="evidence" value="ECO:0007669"/>
    <property type="project" value="TreeGrafter"/>
</dbReference>
<dbReference type="OrthoDB" id="9815222at2"/>
<dbReference type="PANTHER" id="PTHR47962">
    <property type="entry name" value="ATP-DEPENDENT HELICASE LHR-RELATED-RELATED"/>
    <property type="match status" value="1"/>
</dbReference>
<keyword evidence="3 11" id="KW-0378">Hydrolase</keyword>
<dbReference type="Pfam" id="PF23236">
    <property type="entry name" value="WHD_2nd_Lhr"/>
    <property type="match status" value="1"/>
</dbReference>
<dbReference type="InterPro" id="IPR011545">
    <property type="entry name" value="DEAD/DEAH_box_helicase_dom"/>
</dbReference>
<dbReference type="InterPro" id="IPR052511">
    <property type="entry name" value="ATP-dep_Helicase"/>
</dbReference>
<dbReference type="InterPro" id="IPR055368">
    <property type="entry name" value="WH3_Lhr"/>
</dbReference>
<dbReference type="EC" id="3.6.4.-" evidence="11"/>
<keyword evidence="12" id="KW-1185">Reference proteome</keyword>
<dbReference type="InParanoid" id="A0A7L4YS89"/>
<dbReference type="InterPro" id="IPR055367">
    <property type="entry name" value="WH4_Lhr"/>
</dbReference>
<dbReference type="Pfam" id="PF23234">
    <property type="entry name" value="WHD_4th_Lhr"/>
    <property type="match status" value="1"/>
</dbReference>
<dbReference type="PROSITE" id="PS51194">
    <property type="entry name" value="HELICASE_CTER"/>
    <property type="match status" value="1"/>
</dbReference>